<feature type="compositionally biased region" description="Gly residues" evidence="3">
    <location>
        <begin position="80"/>
        <end position="89"/>
    </location>
</feature>
<accession>A0ABP0VNC9</accession>
<feature type="compositionally biased region" description="Gly residues" evidence="3">
    <location>
        <begin position="95"/>
        <end position="106"/>
    </location>
</feature>
<dbReference type="Pfam" id="PF00145">
    <property type="entry name" value="DNA_methylase"/>
    <property type="match status" value="1"/>
</dbReference>
<name>A0ABP0VNC9_9BRYO</name>
<dbReference type="InterPro" id="IPR001525">
    <property type="entry name" value="C5_MeTfrase"/>
</dbReference>
<feature type="region of interest" description="Disordered" evidence="3">
    <location>
        <begin position="1"/>
        <end position="52"/>
    </location>
</feature>
<gene>
    <name evidence="4" type="ORF">CSSPJE1EN1_LOCUS58</name>
</gene>
<feature type="region of interest" description="Disordered" evidence="3">
    <location>
        <begin position="76"/>
        <end position="120"/>
    </location>
</feature>
<feature type="compositionally biased region" description="Polar residues" evidence="3">
    <location>
        <begin position="9"/>
        <end position="20"/>
    </location>
</feature>
<keyword evidence="5" id="KW-1185">Reference proteome</keyword>
<evidence type="ECO:0000256" key="3">
    <source>
        <dbReference type="SAM" id="MobiDB-lite"/>
    </source>
</evidence>
<feature type="compositionally biased region" description="Gly residues" evidence="3">
    <location>
        <begin position="30"/>
        <end position="41"/>
    </location>
</feature>
<dbReference type="SUPFAM" id="SSF53335">
    <property type="entry name" value="S-adenosyl-L-methionine-dependent methyltransferases"/>
    <property type="match status" value="1"/>
</dbReference>
<feature type="region of interest" description="Disordered" evidence="3">
    <location>
        <begin position="222"/>
        <end position="241"/>
    </location>
</feature>
<keyword evidence="2" id="KW-0808">Transferase</keyword>
<proteinExistence type="predicted"/>
<evidence type="ECO:0000313" key="5">
    <source>
        <dbReference type="Proteomes" id="UP001497444"/>
    </source>
</evidence>
<dbReference type="Proteomes" id="UP001497444">
    <property type="component" value="Chromosome 1"/>
</dbReference>
<sequence>MVEERVVTSGFNKDIVTTSRGQQSTSQPRTGGGGSRGGQESGGRTLADGSQSAQVQCDNCGRVDHPRERCFDLYPELRSGRGGGRGGAAQRGRGGRGGRGGGGGRGTPMVRAPPVITPPPTTEVAMATRIEQLEQRLATMASFQHQSHSRGEAPTSYGGDDLFYMASVAQIEASVVVMRGVTRALEPRGATVELDPHRGEASKQARLPQSFLLSKVVRTPSMVPTPPIEPTMEPTASTSRVMDTDISSSVVSRMVTSVLGSPTFSANDLMTSGVDLTRVFRLAATLCERGSVVATSAEVCEGVDVGQLVVGDVVVDQTMVSGVDSPWQAATTKMDALPARPAIDRERLTPGVCMLDNRSGIFRLVSPTGQVYKPYRVLLDSGAQPLMLGKATCIGLGIRRSELELCPFQIQTSLGGATDRSNFMTRERLSVQMKPDHVTDSSRLGVTAVVTAAESYDVLVGGAVLYPMGFQMDYWTETTTYRPGWQSGDGRMSQVLEEVPQRTPISGPVGLSPLDTTPIAWEYPSEGICVLDLFGGISTGLAAVFQVGILVRKYLYVEKDEIARRVSSHHLALLMRQYPELLSRLAIQGYQRALPLDIALLGAQDLARVGPINLVIAGWPCQGHTRAGRGEGLRDPRFRMFWEMLRVLRHLQTHQARVPAYILENVPLLGDTRSHVMANVHQIRSWIGPAVLLDAVRVGSRAHRPQLWWTNLLPREVLRRAYETVPRSSHLIVDSILDIGRCS</sequence>
<organism evidence="4 5">
    <name type="scientific">Sphagnum jensenii</name>
    <dbReference type="NCBI Taxonomy" id="128206"/>
    <lineage>
        <taxon>Eukaryota</taxon>
        <taxon>Viridiplantae</taxon>
        <taxon>Streptophyta</taxon>
        <taxon>Embryophyta</taxon>
        <taxon>Bryophyta</taxon>
        <taxon>Sphagnophytina</taxon>
        <taxon>Sphagnopsida</taxon>
        <taxon>Sphagnales</taxon>
        <taxon>Sphagnaceae</taxon>
        <taxon>Sphagnum</taxon>
    </lineage>
</organism>
<protein>
    <recommendedName>
        <fullName evidence="6">DNA (cytosine-5-)-methyltransferase</fullName>
    </recommendedName>
</protein>
<keyword evidence="1" id="KW-0489">Methyltransferase</keyword>
<evidence type="ECO:0000313" key="4">
    <source>
        <dbReference type="EMBL" id="CAK9254580.1"/>
    </source>
</evidence>
<evidence type="ECO:0000256" key="2">
    <source>
        <dbReference type="ARBA" id="ARBA00022679"/>
    </source>
</evidence>
<dbReference type="Gene3D" id="3.40.50.150">
    <property type="entry name" value="Vaccinia Virus protein VP39"/>
    <property type="match status" value="1"/>
</dbReference>
<evidence type="ECO:0008006" key="6">
    <source>
        <dbReference type="Google" id="ProtNLM"/>
    </source>
</evidence>
<evidence type="ECO:0000256" key="1">
    <source>
        <dbReference type="ARBA" id="ARBA00022603"/>
    </source>
</evidence>
<dbReference type="InterPro" id="IPR029063">
    <property type="entry name" value="SAM-dependent_MTases_sf"/>
</dbReference>
<dbReference type="EMBL" id="OZ020096">
    <property type="protein sequence ID" value="CAK9254580.1"/>
    <property type="molecule type" value="Genomic_DNA"/>
</dbReference>
<reference evidence="4 5" key="1">
    <citation type="submission" date="2024-02" db="EMBL/GenBank/DDBJ databases">
        <authorList>
            <consortium name="ELIXIR-Norway"/>
            <consortium name="Elixir Norway"/>
        </authorList>
    </citation>
    <scope>NUCLEOTIDE SEQUENCE [LARGE SCALE GENOMIC DNA]</scope>
</reference>